<name>A0A540VLP6_9CHLR</name>
<evidence type="ECO:0000259" key="3">
    <source>
        <dbReference type="PROSITE" id="PS50213"/>
    </source>
</evidence>
<evidence type="ECO:0000256" key="1">
    <source>
        <dbReference type="SAM" id="MobiDB-lite"/>
    </source>
</evidence>
<feature type="signal peptide" evidence="2">
    <location>
        <begin position="1"/>
        <end position="21"/>
    </location>
</feature>
<organism evidence="4 5">
    <name type="scientific">Litorilinea aerophila</name>
    <dbReference type="NCBI Taxonomy" id="1204385"/>
    <lineage>
        <taxon>Bacteria</taxon>
        <taxon>Bacillati</taxon>
        <taxon>Chloroflexota</taxon>
        <taxon>Caldilineae</taxon>
        <taxon>Caldilineales</taxon>
        <taxon>Caldilineaceae</taxon>
        <taxon>Litorilinea</taxon>
    </lineage>
</organism>
<reference evidence="4 5" key="1">
    <citation type="submission" date="2019-06" db="EMBL/GenBank/DDBJ databases">
        <title>Genome sequence of Litorilinea aerophila BAA-2444.</title>
        <authorList>
            <person name="Maclea K.S."/>
            <person name="Maurais E.G."/>
            <person name="Iannazzi L.C."/>
        </authorList>
    </citation>
    <scope>NUCLEOTIDE SEQUENCE [LARGE SCALE GENOMIC DNA]</scope>
    <source>
        <strain evidence="4 5">ATCC BAA-2444</strain>
    </source>
</reference>
<dbReference type="SMART" id="SM00554">
    <property type="entry name" value="FAS1"/>
    <property type="match status" value="1"/>
</dbReference>
<dbReference type="Proteomes" id="UP000317371">
    <property type="component" value="Unassembled WGS sequence"/>
</dbReference>
<comment type="caution">
    <text evidence="4">The sequence shown here is derived from an EMBL/GenBank/DDBJ whole genome shotgun (WGS) entry which is preliminary data.</text>
</comment>
<dbReference type="PANTHER" id="PTHR10900">
    <property type="entry name" value="PERIOSTIN-RELATED"/>
    <property type="match status" value="1"/>
</dbReference>
<dbReference type="RefSeq" id="WP_141608411.1">
    <property type="nucleotide sequence ID" value="NZ_VIGC02000002.1"/>
</dbReference>
<dbReference type="PROSITE" id="PS51257">
    <property type="entry name" value="PROKAR_LIPOPROTEIN"/>
    <property type="match status" value="1"/>
</dbReference>
<dbReference type="InterPro" id="IPR000782">
    <property type="entry name" value="FAS1_domain"/>
</dbReference>
<proteinExistence type="predicted"/>
<dbReference type="AlphaFoldDB" id="A0A540VLP6"/>
<dbReference type="PROSITE" id="PS50213">
    <property type="entry name" value="FAS1"/>
    <property type="match status" value="1"/>
</dbReference>
<evidence type="ECO:0000313" key="4">
    <source>
        <dbReference type="EMBL" id="TQE97684.1"/>
    </source>
</evidence>
<sequence length="197" mass="20356">MHTLIRLTLFTLLALALTACRPTPTPTPSPVPPTATATPEPTATPVPPTATPEPVVMDLVDTLQARGNFSILLQIIQQTDLVEKLKSEGPFTLFAPDDAAFAALPEGTLASWQADPTGPLTDVLLYHLVAGQLSSADLAGAESLTTILGDPLPVSAQGEVLQVGNAQVVQPDVPATNGVIHQVDAVLLPPSLESGAP</sequence>
<feature type="chain" id="PRO_5021727707" evidence="2">
    <location>
        <begin position="22"/>
        <end position="197"/>
    </location>
</feature>
<gene>
    <name evidence="4" type="ORF">FKZ61_02085</name>
</gene>
<dbReference type="PANTHER" id="PTHR10900:SF77">
    <property type="entry name" value="FI19380P1"/>
    <property type="match status" value="1"/>
</dbReference>
<feature type="region of interest" description="Disordered" evidence="1">
    <location>
        <begin position="22"/>
        <end position="50"/>
    </location>
</feature>
<protein>
    <submittedName>
        <fullName evidence="4">Fasciclin domain-containing protein</fullName>
    </submittedName>
</protein>
<dbReference type="InParanoid" id="A0A540VLP6"/>
<keyword evidence="5" id="KW-1185">Reference proteome</keyword>
<dbReference type="SUPFAM" id="SSF82153">
    <property type="entry name" value="FAS1 domain"/>
    <property type="match status" value="1"/>
</dbReference>
<dbReference type="InterPro" id="IPR036378">
    <property type="entry name" value="FAS1_dom_sf"/>
</dbReference>
<dbReference type="OrthoDB" id="9800666at2"/>
<accession>A0A540VLP6</accession>
<dbReference type="Pfam" id="PF02469">
    <property type="entry name" value="Fasciclin"/>
    <property type="match status" value="1"/>
</dbReference>
<dbReference type="Gene3D" id="2.30.180.10">
    <property type="entry name" value="FAS1 domain"/>
    <property type="match status" value="1"/>
</dbReference>
<dbReference type="GO" id="GO:0005615">
    <property type="term" value="C:extracellular space"/>
    <property type="evidence" value="ECO:0007669"/>
    <property type="project" value="TreeGrafter"/>
</dbReference>
<dbReference type="EMBL" id="VIGC01000002">
    <property type="protein sequence ID" value="TQE97684.1"/>
    <property type="molecule type" value="Genomic_DNA"/>
</dbReference>
<feature type="compositionally biased region" description="Pro residues" evidence="1">
    <location>
        <begin position="23"/>
        <end position="33"/>
    </location>
</feature>
<feature type="domain" description="FAS1" evidence="3">
    <location>
        <begin position="56"/>
        <end position="187"/>
    </location>
</feature>
<dbReference type="FunFam" id="2.30.180.10:FF:000032">
    <property type="entry name" value="Fasciclin domain-containing protein, putative"/>
    <property type="match status" value="1"/>
</dbReference>
<keyword evidence="2" id="KW-0732">Signal</keyword>
<dbReference type="InterPro" id="IPR050904">
    <property type="entry name" value="Adhesion/Biosynth-related"/>
</dbReference>
<evidence type="ECO:0000313" key="5">
    <source>
        <dbReference type="Proteomes" id="UP000317371"/>
    </source>
</evidence>
<evidence type="ECO:0000256" key="2">
    <source>
        <dbReference type="SAM" id="SignalP"/>
    </source>
</evidence>